<dbReference type="SUPFAM" id="SSF51735">
    <property type="entry name" value="NAD(P)-binding Rossmann-fold domains"/>
    <property type="match status" value="1"/>
</dbReference>
<dbReference type="NCBIfam" id="NF004779">
    <property type="entry name" value="PRK06125.1"/>
    <property type="match status" value="1"/>
</dbReference>
<dbReference type="Gene3D" id="3.40.50.720">
    <property type="entry name" value="NAD(P)-binding Rossmann-like Domain"/>
    <property type="match status" value="1"/>
</dbReference>
<proteinExistence type="inferred from homology"/>
<dbReference type="RefSeq" id="WP_115516709.1">
    <property type="nucleotide sequence ID" value="NZ_QRGO01000001.1"/>
</dbReference>
<dbReference type="AlphaFoldDB" id="A0A371BBA8"/>
<evidence type="ECO:0000313" key="4">
    <source>
        <dbReference type="EMBL" id="RDV04683.1"/>
    </source>
</evidence>
<organism evidence="4 5">
    <name type="scientific">Undibacter mobilis</name>
    <dbReference type="NCBI Taxonomy" id="2292256"/>
    <lineage>
        <taxon>Bacteria</taxon>
        <taxon>Pseudomonadati</taxon>
        <taxon>Pseudomonadota</taxon>
        <taxon>Alphaproteobacteria</taxon>
        <taxon>Hyphomicrobiales</taxon>
        <taxon>Nitrobacteraceae</taxon>
        <taxon>Undibacter</taxon>
    </lineage>
</organism>
<keyword evidence="5" id="KW-1185">Reference proteome</keyword>
<comment type="similarity">
    <text evidence="1">Belongs to the short-chain dehydrogenases/reductases (SDR) family.</text>
</comment>
<keyword evidence="2" id="KW-0560">Oxidoreductase</keyword>
<dbReference type="GO" id="GO:0016491">
    <property type="term" value="F:oxidoreductase activity"/>
    <property type="evidence" value="ECO:0007669"/>
    <property type="project" value="UniProtKB-KW"/>
</dbReference>
<evidence type="ECO:0000256" key="1">
    <source>
        <dbReference type="ARBA" id="ARBA00006484"/>
    </source>
</evidence>
<dbReference type="PANTHER" id="PTHR43477:SF4">
    <property type="entry name" value="DEHYDROGENASE_REDUCTASE SDR FAMILY MEMBER 6"/>
    <property type="match status" value="1"/>
</dbReference>
<dbReference type="InterPro" id="IPR036291">
    <property type="entry name" value="NAD(P)-bd_dom_sf"/>
</dbReference>
<protein>
    <submittedName>
        <fullName evidence="4">SDR family NAD(P)-dependent oxidoreductase</fullName>
    </submittedName>
</protein>
<sequence>MDLQLAGRKVLITGATKGIGEALAVAFAAEGALLHLVARSADLLDALADKLRSHHRVEITVQAADLGDPAVPPRIAKAAGEIDILINNAGAVPGGTLWQVDDARWREAWGLKVFGYVALARAVYPLMKQRGGGVIINNIGAAGEIFDAKYICGSSANASLMAFTRALGGRSLDDGIRVVGVNPGPVDSPRFRKLQADRGDSGAPSHLPQGRPASIAEIVNAILFLASPLSGYTSGTVLTIDGGLSSRDSL</sequence>
<evidence type="ECO:0000313" key="5">
    <source>
        <dbReference type="Proteomes" id="UP000263993"/>
    </source>
</evidence>
<evidence type="ECO:0000256" key="2">
    <source>
        <dbReference type="ARBA" id="ARBA00023002"/>
    </source>
</evidence>
<dbReference type="PRINTS" id="PR00081">
    <property type="entry name" value="GDHRDH"/>
</dbReference>
<dbReference type="InterPro" id="IPR002347">
    <property type="entry name" value="SDR_fam"/>
</dbReference>
<dbReference type="EMBL" id="QRGO01000001">
    <property type="protein sequence ID" value="RDV04683.1"/>
    <property type="molecule type" value="Genomic_DNA"/>
</dbReference>
<dbReference type="Pfam" id="PF13561">
    <property type="entry name" value="adh_short_C2"/>
    <property type="match status" value="1"/>
</dbReference>
<dbReference type="PANTHER" id="PTHR43477">
    <property type="entry name" value="DIHYDROANTICAPSIN 7-DEHYDROGENASE"/>
    <property type="match status" value="1"/>
</dbReference>
<keyword evidence="3" id="KW-0520">NAD</keyword>
<dbReference type="Proteomes" id="UP000263993">
    <property type="component" value="Unassembled WGS sequence"/>
</dbReference>
<comment type="caution">
    <text evidence="4">The sequence shown here is derived from an EMBL/GenBank/DDBJ whole genome shotgun (WGS) entry which is preliminary data.</text>
</comment>
<evidence type="ECO:0000256" key="3">
    <source>
        <dbReference type="ARBA" id="ARBA00023027"/>
    </source>
</evidence>
<dbReference type="InterPro" id="IPR051122">
    <property type="entry name" value="SDR_DHRS6-like"/>
</dbReference>
<name>A0A371BBA8_9BRAD</name>
<gene>
    <name evidence="4" type="ORF">DXH78_08985</name>
</gene>
<dbReference type="OrthoDB" id="9804774at2"/>
<accession>A0A371BBA8</accession>
<reference evidence="5" key="1">
    <citation type="submission" date="2018-08" db="EMBL/GenBank/DDBJ databases">
        <authorList>
            <person name="Kim S.-J."/>
            <person name="Jung G.-Y."/>
        </authorList>
    </citation>
    <scope>NUCLEOTIDE SEQUENCE [LARGE SCALE GENOMIC DNA]</scope>
    <source>
        <strain evidence="5">GY_H</strain>
    </source>
</reference>